<evidence type="ECO:0000313" key="3">
    <source>
        <dbReference type="Proteomes" id="UP000324222"/>
    </source>
</evidence>
<evidence type="ECO:0000256" key="1">
    <source>
        <dbReference type="SAM" id="MobiDB-lite"/>
    </source>
</evidence>
<dbReference type="AlphaFoldDB" id="A0A5B7KHJ5"/>
<reference evidence="2 3" key="1">
    <citation type="submission" date="2019-05" db="EMBL/GenBank/DDBJ databases">
        <title>Another draft genome of Portunus trituberculatus and its Hox gene families provides insights of decapod evolution.</title>
        <authorList>
            <person name="Jeong J.-H."/>
            <person name="Song I."/>
            <person name="Kim S."/>
            <person name="Choi T."/>
            <person name="Kim D."/>
            <person name="Ryu S."/>
            <person name="Kim W."/>
        </authorList>
    </citation>
    <scope>NUCLEOTIDE SEQUENCE [LARGE SCALE GENOMIC DNA]</scope>
    <source>
        <tissue evidence="2">Muscle</tissue>
    </source>
</reference>
<feature type="region of interest" description="Disordered" evidence="1">
    <location>
        <begin position="1"/>
        <end position="28"/>
    </location>
</feature>
<sequence>MFQGLPGTPEWRERPHSSSPTSQAHFAPVNVSPAVNEIKCKRRAGRDECRKAMACGVRGWSPAPRRCRPDTSTLRAPAKDDLVDCCHYSNVAPGEPASAPVVLEVAWL</sequence>
<keyword evidence="3" id="KW-1185">Reference proteome</keyword>
<comment type="caution">
    <text evidence="2">The sequence shown here is derived from an EMBL/GenBank/DDBJ whole genome shotgun (WGS) entry which is preliminary data.</text>
</comment>
<organism evidence="2 3">
    <name type="scientific">Portunus trituberculatus</name>
    <name type="common">Swimming crab</name>
    <name type="synonym">Neptunus trituberculatus</name>
    <dbReference type="NCBI Taxonomy" id="210409"/>
    <lineage>
        <taxon>Eukaryota</taxon>
        <taxon>Metazoa</taxon>
        <taxon>Ecdysozoa</taxon>
        <taxon>Arthropoda</taxon>
        <taxon>Crustacea</taxon>
        <taxon>Multicrustacea</taxon>
        <taxon>Malacostraca</taxon>
        <taxon>Eumalacostraca</taxon>
        <taxon>Eucarida</taxon>
        <taxon>Decapoda</taxon>
        <taxon>Pleocyemata</taxon>
        <taxon>Brachyura</taxon>
        <taxon>Eubrachyura</taxon>
        <taxon>Portunoidea</taxon>
        <taxon>Portunidae</taxon>
        <taxon>Portuninae</taxon>
        <taxon>Portunus</taxon>
    </lineage>
</organism>
<name>A0A5B7KHJ5_PORTR</name>
<protein>
    <submittedName>
        <fullName evidence="2">Uncharacterized protein</fullName>
    </submittedName>
</protein>
<evidence type="ECO:0000313" key="2">
    <source>
        <dbReference type="EMBL" id="MPD04579.1"/>
    </source>
</evidence>
<accession>A0A5B7KHJ5</accession>
<dbReference type="Proteomes" id="UP000324222">
    <property type="component" value="Unassembled WGS sequence"/>
</dbReference>
<dbReference type="EMBL" id="VSRR010141686">
    <property type="protein sequence ID" value="MPD04579.1"/>
    <property type="molecule type" value="Genomic_DNA"/>
</dbReference>
<proteinExistence type="predicted"/>
<gene>
    <name evidence="2" type="ORF">E2C01_100273</name>
</gene>